<dbReference type="PROSITE" id="PS51318">
    <property type="entry name" value="TAT"/>
    <property type="match status" value="1"/>
</dbReference>
<comment type="cofactor">
    <cofactor evidence="1">
        <name>FAD</name>
        <dbReference type="ChEBI" id="CHEBI:57692"/>
    </cofactor>
</comment>
<dbReference type="Gene3D" id="3.90.700.10">
    <property type="entry name" value="Succinate dehydrogenase/fumarate reductase flavoprotein, catalytic domain"/>
    <property type="match status" value="1"/>
</dbReference>
<evidence type="ECO:0000256" key="4">
    <source>
        <dbReference type="ARBA" id="ARBA00023002"/>
    </source>
</evidence>
<dbReference type="InterPro" id="IPR006311">
    <property type="entry name" value="TAT_signal"/>
</dbReference>
<proteinExistence type="predicted"/>
<keyword evidence="5" id="KW-0732">Signal</keyword>
<evidence type="ECO:0000256" key="1">
    <source>
        <dbReference type="ARBA" id="ARBA00001974"/>
    </source>
</evidence>
<organism evidence="7 8">
    <name type="scientific">Raoultibacter timonensis</name>
    <dbReference type="NCBI Taxonomy" id="1907662"/>
    <lineage>
        <taxon>Bacteria</taxon>
        <taxon>Bacillati</taxon>
        <taxon>Actinomycetota</taxon>
        <taxon>Coriobacteriia</taxon>
        <taxon>Eggerthellales</taxon>
        <taxon>Eggerthellaceae</taxon>
        <taxon>Raoultibacter</taxon>
    </lineage>
</organism>
<dbReference type="SUPFAM" id="SSF56425">
    <property type="entry name" value="Succinate dehydrogenase/fumarate reductase flavoprotein, catalytic domain"/>
    <property type="match status" value="1"/>
</dbReference>
<accession>A0ABM7WGN6</accession>
<dbReference type="InterPro" id="IPR027477">
    <property type="entry name" value="Succ_DH/fumarate_Rdtase_cat_sf"/>
</dbReference>
<dbReference type="InterPro" id="IPR019546">
    <property type="entry name" value="TAT_signal_bac_arc"/>
</dbReference>
<dbReference type="Proteomes" id="UP001320544">
    <property type="component" value="Chromosome"/>
</dbReference>
<dbReference type="Gene3D" id="3.50.50.60">
    <property type="entry name" value="FAD/NAD(P)-binding domain"/>
    <property type="match status" value="1"/>
</dbReference>
<keyword evidence="8" id="KW-1185">Reference proteome</keyword>
<evidence type="ECO:0000256" key="5">
    <source>
        <dbReference type="SAM" id="SignalP"/>
    </source>
</evidence>
<dbReference type="InterPro" id="IPR036188">
    <property type="entry name" value="FAD/NAD-bd_sf"/>
</dbReference>
<evidence type="ECO:0000313" key="7">
    <source>
        <dbReference type="EMBL" id="BDE95393.1"/>
    </source>
</evidence>
<protein>
    <recommendedName>
        <fullName evidence="6">FAD-dependent oxidoreductase 2 FAD-binding domain-containing protein</fullName>
    </recommendedName>
</protein>
<feature type="chain" id="PRO_5045743160" description="FAD-dependent oxidoreductase 2 FAD-binding domain-containing protein" evidence="5">
    <location>
        <begin position="23"/>
        <end position="536"/>
    </location>
</feature>
<dbReference type="EMBL" id="AP025564">
    <property type="protein sequence ID" value="BDE95393.1"/>
    <property type="molecule type" value="Genomic_DNA"/>
</dbReference>
<evidence type="ECO:0000313" key="8">
    <source>
        <dbReference type="Proteomes" id="UP001320544"/>
    </source>
</evidence>
<sequence>MSITRRNFLKGAAIGGVGVASAGLLAGCASQASGSGDASRVEEGQPAKVSVLGSMDPADETFEGDVVVLGCGPGGIACSTRLAENGAKVLIVEKTENIGGTGMVCSGNCYISLNSEYQLEQGLQADIPAFYREWLEAVHYHCDHEVLSTYLRNCGRVVDWLRGYGFGFYMKETPPTNGLSGNEYRISQPPKDDDNRKKTYGKMVDAVISAGGAMHTGCTGQELIVDESGAVVGLRATQGSKTVDFMGKAVVLASGGYGANQDMINELCSVPLLGRDPVLNNGEGAAMAWAAGAAKPWNLGILCCDTLYPIDENYVSYPGGVQALGNVMQDPAKGRMHVSRFGKRFHSEDAFCWVPTYGGANGVAYDEPWLFVIADRAAIDGLKEADPDTVTDAYLASMKDSGVLFEGATPGALAEAVGWDPSVFSAEFEAYAALCEAGEDPVFFKDAKYLVPYGDGPYFAVRMAPTPFGTCGDLSVTPKMEVKASEAGATVSGLYAVGTESVGTMHNDYYWALGQTVGWAHTSGVLAAEEIAATVL</sequence>
<keyword evidence="3" id="KW-0274">FAD</keyword>
<dbReference type="PANTHER" id="PTHR43400:SF7">
    <property type="entry name" value="FAD-DEPENDENT OXIDOREDUCTASE 2 FAD BINDING DOMAIN-CONTAINING PROTEIN"/>
    <property type="match status" value="1"/>
</dbReference>
<dbReference type="SUPFAM" id="SSF51905">
    <property type="entry name" value="FAD/NAD(P)-binding domain"/>
    <property type="match status" value="1"/>
</dbReference>
<dbReference type="PRINTS" id="PR00411">
    <property type="entry name" value="PNDRDTASEI"/>
</dbReference>
<dbReference type="NCBIfam" id="TIGR01409">
    <property type="entry name" value="TAT_signal_seq"/>
    <property type="match status" value="1"/>
</dbReference>
<dbReference type="InterPro" id="IPR003953">
    <property type="entry name" value="FAD-dep_OxRdtase_2_FAD-bd"/>
</dbReference>
<evidence type="ECO:0000256" key="3">
    <source>
        <dbReference type="ARBA" id="ARBA00022827"/>
    </source>
</evidence>
<gene>
    <name evidence="7" type="ORF">CE91St30_07260</name>
</gene>
<name>A0ABM7WGN6_9ACTN</name>
<dbReference type="RefSeq" id="WP_244411785.1">
    <property type="nucleotide sequence ID" value="NZ_AP025564.1"/>
</dbReference>
<feature type="domain" description="FAD-dependent oxidoreductase 2 FAD-binding" evidence="6">
    <location>
        <begin position="65"/>
        <end position="506"/>
    </location>
</feature>
<dbReference type="Pfam" id="PF00890">
    <property type="entry name" value="FAD_binding_2"/>
    <property type="match status" value="1"/>
</dbReference>
<evidence type="ECO:0000256" key="2">
    <source>
        <dbReference type="ARBA" id="ARBA00022630"/>
    </source>
</evidence>
<feature type="signal peptide" evidence="5">
    <location>
        <begin position="1"/>
        <end position="22"/>
    </location>
</feature>
<evidence type="ECO:0000259" key="6">
    <source>
        <dbReference type="Pfam" id="PF00890"/>
    </source>
</evidence>
<keyword evidence="4" id="KW-0560">Oxidoreductase</keyword>
<keyword evidence="2" id="KW-0285">Flavoprotein</keyword>
<dbReference type="InterPro" id="IPR050315">
    <property type="entry name" value="FAD-oxidoreductase_2"/>
</dbReference>
<dbReference type="PANTHER" id="PTHR43400">
    <property type="entry name" value="FUMARATE REDUCTASE"/>
    <property type="match status" value="1"/>
</dbReference>
<dbReference type="PROSITE" id="PS51257">
    <property type="entry name" value="PROKAR_LIPOPROTEIN"/>
    <property type="match status" value="1"/>
</dbReference>
<reference evidence="7 8" key="1">
    <citation type="submission" date="2022-01" db="EMBL/GenBank/DDBJ databases">
        <title>Novel bile acid biosynthetic pathways are enriched in the microbiome of centenarians.</title>
        <authorList>
            <person name="Sato Y."/>
            <person name="Atarashi K."/>
            <person name="Plichta R.D."/>
            <person name="Arai Y."/>
            <person name="Sasajima S."/>
            <person name="Kearney M.S."/>
            <person name="Suda W."/>
            <person name="Takeshita K."/>
            <person name="Sasaki T."/>
            <person name="Okamoto S."/>
            <person name="Skelly N.A."/>
            <person name="Okamura Y."/>
            <person name="Vlamakis H."/>
            <person name="Li Y."/>
            <person name="Tanoue T."/>
            <person name="Takei H."/>
            <person name="Nittono H."/>
            <person name="Narushima S."/>
            <person name="Irie J."/>
            <person name="Itoh H."/>
            <person name="Moriya K."/>
            <person name="Sugiura Y."/>
            <person name="Suematsu M."/>
            <person name="Moritoki N."/>
            <person name="Shibata S."/>
            <person name="Littman R.D."/>
            <person name="Fischbach A.M."/>
            <person name="Uwamino Y."/>
            <person name="Inoue T."/>
            <person name="Honda A."/>
            <person name="Hattori M."/>
            <person name="Murai T."/>
            <person name="Xavier J.R."/>
            <person name="Hirose N."/>
            <person name="Honda K."/>
        </authorList>
    </citation>
    <scope>NUCLEOTIDE SEQUENCE [LARGE SCALE GENOMIC DNA]</scope>
    <source>
        <strain evidence="7 8">CE91-St30</strain>
    </source>
</reference>